<evidence type="ECO:0000313" key="3">
    <source>
        <dbReference type="Proteomes" id="UP000183809"/>
    </source>
</evidence>
<evidence type="ECO:0008006" key="4">
    <source>
        <dbReference type="Google" id="ProtNLM"/>
    </source>
</evidence>
<dbReference type="AlphaFoldDB" id="A0A1J9QST8"/>
<protein>
    <recommendedName>
        <fullName evidence="4">Fungal N-terminal domain-containing protein</fullName>
    </recommendedName>
</protein>
<organism evidence="2 3">
    <name type="scientific">Diplodia corticola</name>
    <dbReference type="NCBI Taxonomy" id="236234"/>
    <lineage>
        <taxon>Eukaryota</taxon>
        <taxon>Fungi</taxon>
        <taxon>Dikarya</taxon>
        <taxon>Ascomycota</taxon>
        <taxon>Pezizomycotina</taxon>
        <taxon>Dothideomycetes</taxon>
        <taxon>Dothideomycetes incertae sedis</taxon>
        <taxon>Botryosphaeriales</taxon>
        <taxon>Botryosphaeriaceae</taxon>
        <taxon>Diplodia</taxon>
    </lineage>
</organism>
<dbReference type="EMBL" id="MNUE01000047">
    <property type="protein sequence ID" value="OJD31512.1"/>
    <property type="molecule type" value="Genomic_DNA"/>
</dbReference>
<reference evidence="2 3" key="1">
    <citation type="submission" date="2016-10" db="EMBL/GenBank/DDBJ databases">
        <title>Proteomics and genomics reveal pathogen-plant mechanisms compatible with a hemibiotrophic lifestyle of Diplodia corticola.</title>
        <authorList>
            <person name="Fernandes I."/>
            <person name="De Jonge R."/>
            <person name="Van De Peer Y."/>
            <person name="Devreese B."/>
            <person name="Alves A."/>
            <person name="Esteves A.C."/>
        </authorList>
    </citation>
    <scope>NUCLEOTIDE SEQUENCE [LARGE SCALE GENOMIC DNA]</scope>
    <source>
        <strain evidence="2 3">CBS 112549</strain>
    </source>
</reference>
<gene>
    <name evidence="2" type="ORF">BKCO1_4700049</name>
</gene>
<feature type="region of interest" description="Disordered" evidence="1">
    <location>
        <begin position="246"/>
        <end position="271"/>
    </location>
</feature>
<dbReference type="Proteomes" id="UP000183809">
    <property type="component" value="Unassembled WGS sequence"/>
</dbReference>
<evidence type="ECO:0000256" key="1">
    <source>
        <dbReference type="SAM" id="MobiDB-lite"/>
    </source>
</evidence>
<evidence type="ECO:0000313" key="2">
    <source>
        <dbReference type="EMBL" id="OJD31512.1"/>
    </source>
</evidence>
<keyword evidence="3" id="KW-1185">Reference proteome</keyword>
<sequence length="340" mass="37512">MSGLEVIGAIASASQLLQYTVTLVNNLQTLYRNVEHAGERCSLYREQIDQLLQITDLLKSLEEVLCFDTVAPHVRALVKTTESIDEALRQGGAGDISRRWRRLLKARQWGKAEDMILKAFADLEREKSCLTLSILANYGGLMGRIDRNIGDGLPQLQEQVGRIERTLSSCSAIVQEGERIKETSAFLDNHACSQPSSFGMRKADDDGNKELVLRGVQALQAKPPDQSSNDGFQTPSLDESILAVQRHDSERSDSGYESLRGSTLADEPRPPTRSWIGNRVLDGAMQINGNVGEKDAIDSALVNCHWGQNEARDQSKQVNGEILDAKFAAIFFCQPQPLSA</sequence>
<dbReference type="GeneID" id="31016662"/>
<name>A0A1J9QST8_9PEZI</name>
<proteinExistence type="predicted"/>
<comment type="caution">
    <text evidence="2">The sequence shown here is derived from an EMBL/GenBank/DDBJ whole genome shotgun (WGS) entry which is preliminary data.</text>
</comment>
<dbReference type="RefSeq" id="XP_020127772.1">
    <property type="nucleotide sequence ID" value="XM_020276401.1"/>
</dbReference>
<dbReference type="OrthoDB" id="3562540at2759"/>
<accession>A0A1J9QST8</accession>